<evidence type="ECO:0000313" key="10">
    <source>
        <dbReference type="EMBL" id="MPN19804.1"/>
    </source>
</evidence>
<proteinExistence type="predicted"/>
<dbReference type="InterPro" id="IPR010917">
    <property type="entry name" value="TonB_rcpt_CS"/>
</dbReference>
<evidence type="ECO:0000256" key="9">
    <source>
        <dbReference type="ARBA" id="ARBA00023237"/>
    </source>
</evidence>
<comment type="caution">
    <text evidence="10">The sequence shown here is derived from an EMBL/GenBank/DDBJ whole genome shotgun (WGS) entry which is preliminary data.</text>
</comment>
<evidence type="ECO:0000256" key="6">
    <source>
        <dbReference type="ARBA" id="ARBA00023065"/>
    </source>
</evidence>
<dbReference type="GO" id="GO:0009279">
    <property type="term" value="C:cell outer membrane"/>
    <property type="evidence" value="ECO:0007669"/>
    <property type="project" value="UniProtKB-SubCell"/>
</dbReference>
<dbReference type="InterPro" id="IPR036942">
    <property type="entry name" value="Beta-barrel_TonB_sf"/>
</dbReference>
<evidence type="ECO:0000256" key="2">
    <source>
        <dbReference type="ARBA" id="ARBA00022448"/>
    </source>
</evidence>
<dbReference type="PROSITE" id="PS01156">
    <property type="entry name" value="TONB_DEPENDENT_REC_2"/>
    <property type="match status" value="1"/>
</dbReference>
<dbReference type="AlphaFoldDB" id="A0A645G6R6"/>
<dbReference type="PANTHER" id="PTHR32552:SF81">
    <property type="entry name" value="TONB-DEPENDENT OUTER MEMBRANE RECEPTOR"/>
    <property type="match status" value="1"/>
</dbReference>
<dbReference type="Gene3D" id="2.40.170.20">
    <property type="entry name" value="TonB-dependent receptor, beta-barrel domain"/>
    <property type="match status" value="1"/>
</dbReference>
<keyword evidence="4" id="KW-0812">Transmembrane</keyword>
<gene>
    <name evidence="10" type="ORF">SDC9_167176</name>
</gene>
<evidence type="ECO:0000256" key="8">
    <source>
        <dbReference type="ARBA" id="ARBA00023136"/>
    </source>
</evidence>
<keyword evidence="6" id="KW-0406">Ion transport</keyword>
<evidence type="ECO:0000256" key="5">
    <source>
        <dbReference type="ARBA" id="ARBA00023004"/>
    </source>
</evidence>
<dbReference type="GO" id="GO:0006826">
    <property type="term" value="P:iron ion transport"/>
    <property type="evidence" value="ECO:0007669"/>
    <property type="project" value="UniProtKB-KW"/>
</dbReference>
<organism evidence="10">
    <name type="scientific">bioreactor metagenome</name>
    <dbReference type="NCBI Taxonomy" id="1076179"/>
    <lineage>
        <taxon>unclassified sequences</taxon>
        <taxon>metagenomes</taxon>
        <taxon>ecological metagenomes</taxon>
    </lineage>
</organism>
<keyword evidence="2" id="KW-0813">Transport</keyword>
<evidence type="ECO:0000256" key="3">
    <source>
        <dbReference type="ARBA" id="ARBA00022496"/>
    </source>
</evidence>
<keyword evidence="8" id="KW-0472">Membrane</keyword>
<name>A0A645G6R6_9ZZZZ</name>
<dbReference type="InterPro" id="IPR039426">
    <property type="entry name" value="TonB-dep_rcpt-like"/>
</dbReference>
<evidence type="ECO:0000256" key="4">
    <source>
        <dbReference type="ARBA" id="ARBA00022692"/>
    </source>
</evidence>
<keyword evidence="5" id="KW-0408">Iron</keyword>
<sequence length="243" mass="26903">MGYGFRSKFLSANLNVYRTNWLDKTLVRAINANSPESLVANMEGVNALHQGVELDFNAKPTKNLELTGMISLGDWYWQNNATGYLYNRQGQPVDANGVVVDMLSANHAKVDVNLEGIKVGNSAQFTGALGANYQILKGFRLGLDANYFGKNYANFNISSVGTNLSPATFAQPWMIPDALTCDFFASYNFKIGDYNATLIGNIDNIFDVEYISDATDGSNHDWKTSTVFYGFGRTWSVSLKMKF</sequence>
<dbReference type="PANTHER" id="PTHR32552">
    <property type="entry name" value="FERRICHROME IRON RECEPTOR-RELATED"/>
    <property type="match status" value="1"/>
</dbReference>
<evidence type="ECO:0000256" key="7">
    <source>
        <dbReference type="ARBA" id="ARBA00023077"/>
    </source>
</evidence>
<keyword evidence="3" id="KW-0410">Iron transport</keyword>
<evidence type="ECO:0000256" key="1">
    <source>
        <dbReference type="ARBA" id="ARBA00004571"/>
    </source>
</evidence>
<dbReference type="EMBL" id="VSSQ01067412">
    <property type="protein sequence ID" value="MPN19804.1"/>
    <property type="molecule type" value="Genomic_DNA"/>
</dbReference>
<accession>A0A645G6R6</accession>
<reference evidence="10" key="1">
    <citation type="submission" date="2019-08" db="EMBL/GenBank/DDBJ databases">
        <authorList>
            <person name="Kucharzyk K."/>
            <person name="Murdoch R.W."/>
            <person name="Higgins S."/>
            <person name="Loffler F."/>
        </authorList>
    </citation>
    <scope>NUCLEOTIDE SEQUENCE</scope>
</reference>
<keyword evidence="7" id="KW-0798">TonB box</keyword>
<evidence type="ECO:0008006" key="11">
    <source>
        <dbReference type="Google" id="ProtNLM"/>
    </source>
</evidence>
<protein>
    <recommendedName>
        <fullName evidence="11">TonB-dependent receptor-like beta-barrel domain-containing protein</fullName>
    </recommendedName>
</protein>
<keyword evidence="9" id="KW-0998">Cell outer membrane</keyword>
<comment type="subcellular location">
    <subcellularLocation>
        <location evidence="1">Cell outer membrane</location>
        <topology evidence="1">Multi-pass membrane protein</topology>
    </subcellularLocation>
</comment>
<dbReference type="SUPFAM" id="SSF56935">
    <property type="entry name" value="Porins"/>
    <property type="match status" value="1"/>
</dbReference>